<evidence type="ECO:0000256" key="10">
    <source>
        <dbReference type="ARBA" id="ARBA00023237"/>
    </source>
</evidence>
<evidence type="ECO:0000256" key="7">
    <source>
        <dbReference type="ARBA" id="ARBA00023065"/>
    </source>
</evidence>
<reference evidence="12 13" key="1">
    <citation type="submission" date="2017-05" db="EMBL/GenBank/DDBJ databases">
        <authorList>
            <person name="Varghese N."/>
            <person name="Submissions S."/>
        </authorList>
    </citation>
    <scope>NUCLEOTIDE SEQUENCE [LARGE SCALE GENOMIC DNA]</scope>
    <source>
        <strain evidence="12 13">SM16</strain>
    </source>
</reference>
<evidence type="ECO:0000256" key="5">
    <source>
        <dbReference type="ARBA" id="ARBA00022692"/>
    </source>
</evidence>
<protein>
    <submittedName>
        <fullName evidence="12">TonB dependent receptor</fullName>
    </submittedName>
</protein>
<keyword evidence="13" id="KW-1185">Reference proteome</keyword>
<dbReference type="Gene3D" id="2.40.170.20">
    <property type="entry name" value="TonB-dependent receptor, beta-barrel domain"/>
    <property type="match status" value="1"/>
</dbReference>
<evidence type="ECO:0000256" key="1">
    <source>
        <dbReference type="ARBA" id="ARBA00004571"/>
    </source>
</evidence>
<dbReference type="Proteomes" id="UP001157910">
    <property type="component" value="Unassembled WGS sequence"/>
</dbReference>
<keyword evidence="12" id="KW-0675">Receptor</keyword>
<keyword evidence="10" id="KW-0998">Cell outer membrane</keyword>
<organism evidence="12 13">
    <name type="scientific">Novosphingobium panipatense</name>
    <dbReference type="NCBI Taxonomy" id="428991"/>
    <lineage>
        <taxon>Bacteria</taxon>
        <taxon>Pseudomonadati</taxon>
        <taxon>Pseudomonadota</taxon>
        <taxon>Alphaproteobacteria</taxon>
        <taxon>Sphingomonadales</taxon>
        <taxon>Sphingomonadaceae</taxon>
        <taxon>Novosphingobium</taxon>
    </lineage>
</organism>
<keyword evidence="8" id="KW-0798">TonB box</keyword>
<keyword evidence="9" id="KW-0472">Membrane</keyword>
<comment type="caution">
    <text evidence="12">The sequence shown here is derived from an EMBL/GenBank/DDBJ whole genome shotgun (WGS) entry which is preliminary data.</text>
</comment>
<gene>
    <name evidence="12" type="ORF">SAMN06296065_11660</name>
</gene>
<proteinExistence type="predicted"/>
<sequence length="328" mass="35408">MSGTINYDLGPASLTSISSYQTIRNSYRQDGSALYVPTLASFGLPFEAVAVDQRRTTKKFTQEVRLASSGAKILDWMIGGFYTHEKSGNAQVIVPYEEEGVVSPISLADVSIPSTYKEIAAFGNLTLHVTDRIDLSGGLRWAENRQKFEQIGRGLLIGSTPQVRSRDDVVTYLANARYKFRPNTTAYVRFATGYRPGGPNYVVNDPVTGTPLAPALFASDSLDSYEAGFKAETTDRTLGIDISGYHIDWKDIQVTSAAGGVSVIANAGGAKITGGELTMTARPSPQFTVVGAFAYQHARLSQDSLELGALRGDRLPNAPRYTATLNAD</sequence>
<keyword evidence="6" id="KW-0408">Iron</keyword>
<keyword evidence="2" id="KW-0813">Transport</keyword>
<dbReference type="PANTHER" id="PTHR32552:SF81">
    <property type="entry name" value="TONB-DEPENDENT OUTER MEMBRANE RECEPTOR"/>
    <property type="match status" value="1"/>
</dbReference>
<dbReference type="Pfam" id="PF00593">
    <property type="entry name" value="TonB_dep_Rec_b-barrel"/>
    <property type="match status" value="1"/>
</dbReference>
<dbReference type="InterPro" id="IPR000531">
    <property type="entry name" value="Beta-barrel_TonB"/>
</dbReference>
<evidence type="ECO:0000256" key="3">
    <source>
        <dbReference type="ARBA" id="ARBA00022452"/>
    </source>
</evidence>
<dbReference type="SUPFAM" id="SSF56935">
    <property type="entry name" value="Porins"/>
    <property type="match status" value="1"/>
</dbReference>
<evidence type="ECO:0000256" key="2">
    <source>
        <dbReference type="ARBA" id="ARBA00022448"/>
    </source>
</evidence>
<feature type="domain" description="TonB-dependent receptor-like beta-barrel" evidence="11">
    <location>
        <begin position="6"/>
        <end position="327"/>
    </location>
</feature>
<dbReference type="InterPro" id="IPR036942">
    <property type="entry name" value="Beta-barrel_TonB_sf"/>
</dbReference>
<name>A0ABY1QUH2_9SPHN</name>
<evidence type="ECO:0000313" key="12">
    <source>
        <dbReference type="EMBL" id="SMP81193.1"/>
    </source>
</evidence>
<evidence type="ECO:0000256" key="8">
    <source>
        <dbReference type="ARBA" id="ARBA00023077"/>
    </source>
</evidence>
<keyword evidence="3" id="KW-1134">Transmembrane beta strand</keyword>
<evidence type="ECO:0000256" key="9">
    <source>
        <dbReference type="ARBA" id="ARBA00023136"/>
    </source>
</evidence>
<dbReference type="PANTHER" id="PTHR32552">
    <property type="entry name" value="FERRICHROME IRON RECEPTOR-RELATED"/>
    <property type="match status" value="1"/>
</dbReference>
<keyword evidence="5" id="KW-0812">Transmembrane</keyword>
<accession>A0ABY1QUH2</accession>
<evidence type="ECO:0000256" key="6">
    <source>
        <dbReference type="ARBA" id="ARBA00023004"/>
    </source>
</evidence>
<dbReference type="InterPro" id="IPR039426">
    <property type="entry name" value="TonB-dep_rcpt-like"/>
</dbReference>
<keyword evidence="7" id="KW-0406">Ion transport</keyword>
<keyword evidence="4" id="KW-0410">Iron transport</keyword>
<evidence type="ECO:0000256" key="4">
    <source>
        <dbReference type="ARBA" id="ARBA00022496"/>
    </source>
</evidence>
<dbReference type="EMBL" id="FXUI01000016">
    <property type="protein sequence ID" value="SMP81193.1"/>
    <property type="molecule type" value="Genomic_DNA"/>
</dbReference>
<evidence type="ECO:0000259" key="11">
    <source>
        <dbReference type="Pfam" id="PF00593"/>
    </source>
</evidence>
<comment type="subcellular location">
    <subcellularLocation>
        <location evidence="1">Cell outer membrane</location>
        <topology evidence="1">Multi-pass membrane protein</topology>
    </subcellularLocation>
</comment>
<evidence type="ECO:0000313" key="13">
    <source>
        <dbReference type="Proteomes" id="UP001157910"/>
    </source>
</evidence>